<evidence type="ECO:0000313" key="1">
    <source>
        <dbReference type="EMBL" id="KAK8202000.1"/>
    </source>
</evidence>
<organism evidence="1 2">
    <name type="scientific">Zalaria obscura</name>
    <dbReference type="NCBI Taxonomy" id="2024903"/>
    <lineage>
        <taxon>Eukaryota</taxon>
        <taxon>Fungi</taxon>
        <taxon>Dikarya</taxon>
        <taxon>Ascomycota</taxon>
        <taxon>Pezizomycotina</taxon>
        <taxon>Dothideomycetes</taxon>
        <taxon>Dothideomycetidae</taxon>
        <taxon>Dothideales</taxon>
        <taxon>Zalariaceae</taxon>
        <taxon>Zalaria</taxon>
    </lineage>
</organism>
<dbReference type="EMBL" id="JAMKPW020000033">
    <property type="protein sequence ID" value="KAK8202000.1"/>
    <property type="molecule type" value="Genomic_DNA"/>
</dbReference>
<reference evidence="1" key="1">
    <citation type="submission" date="2024-02" db="EMBL/GenBank/DDBJ databases">
        <title>Metagenome Assembled Genome of Zalaria obscura JY119.</title>
        <authorList>
            <person name="Vighnesh L."/>
            <person name="Jagadeeshwari U."/>
            <person name="Venkata Ramana C."/>
            <person name="Sasikala C."/>
        </authorList>
    </citation>
    <scope>NUCLEOTIDE SEQUENCE</scope>
    <source>
        <strain evidence="1">JY119</strain>
    </source>
</reference>
<comment type="caution">
    <text evidence="1">The sequence shown here is derived from an EMBL/GenBank/DDBJ whole genome shotgun (WGS) entry which is preliminary data.</text>
</comment>
<evidence type="ECO:0000313" key="2">
    <source>
        <dbReference type="Proteomes" id="UP001320706"/>
    </source>
</evidence>
<proteinExistence type="predicted"/>
<gene>
    <name evidence="1" type="ORF">M8818_005525</name>
</gene>
<sequence length="116" mass="12734">MPTVHLSDGRYDMVLKCIGLLWGSISPDFLDTPACSRGTPTVGHELVPVSSSKANSRQTRGMAEHGVLYYIRKCEPMIQSILPRGSFTWKEPLARPSGSQNREARKQESGTSDAIS</sequence>
<keyword evidence="2" id="KW-1185">Reference proteome</keyword>
<accession>A0ACC3SBB7</accession>
<protein>
    <submittedName>
        <fullName evidence="1">Uncharacterized protein</fullName>
    </submittedName>
</protein>
<name>A0ACC3SBB7_9PEZI</name>
<dbReference type="Proteomes" id="UP001320706">
    <property type="component" value="Unassembled WGS sequence"/>
</dbReference>